<keyword evidence="4 5" id="KW-0472">Membrane</keyword>
<keyword evidence="2 5" id="KW-0812">Transmembrane</keyword>
<evidence type="ECO:0000313" key="7">
    <source>
        <dbReference type="Proteomes" id="UP000588112"/>
    </source>
</evidence>
<evidence type="ECO:0000256" key="3">
    <source>
        <dbReference type="ARBA" id="ARBA00022989"/>
    </source>
</evidence>
<comment type="subcellular location">
    <subcellularLocation>
        <location evidence="1">Membrane</location>
        <topology evidence="1">Multi-pass membrane protein</topology>
    </subcellularLocation>
</comment>
<proteinExistence type="predicted"/>
<keyword evidence="7" id="KW-1185">Reference proteome</keyword>
<dbReference type="GO" id="GO:0016020">
    <property type="term" value="C:membrane"/>
    <property type="evidence" value="ECO:0007669"/>
    <property type="project" value="UniProtKB-SubCell"/>
</dbReference>
<feature type="transmembrane region" description="Helical" evidence="5">
    <location>
        <begin position="55"/>
        <end position="77"/>
    </location>
</feature>
<evidence type="ECO:0000256" key="5">
    <source>
        <dbReference type="SAM" id="Phobius"/>
    </source>
</evidence>
<accession>A0A7W9DPB0</accession>
<gene>
    <name evidence="6" type="ORF">BJ981_001941</name>
</gene>
<feature type="transmembrane region" description="Helical" evidence="5">
    <location>
        <begin position="121"/>
        <end position="139"/>
    </location>
</feature>
<dbReference type="RefSeq" id="WP_184610094.1">
    <property type="nucleotide sequence ID" value="NZ_BOOS01000062.1"/>
</dbReference>
<dbReference type="Proteomes" id="UP000588112">
    <property type="component" value="Unassembled WGS sequence"/>
</dbReference>
<sequence length="151" mass="15900">MAGIEAALVALLRRRAPDLMRWALGLVFLWFGALKVANATPVGALVADTLSFVPIPASILVPALGAFEIAVGVLLILNRWLRPVLIALLCHLAGTFLVLVVRPDTAFKGGNILMLTMEGEFVVKNVVLIAATLLVAATLPSRTGAGDPIEP</sequence>
<dbReference type="AlphaFoldDB" id="A0A7W9DPB0"/>
<name>A0A7W9DPB0_9ACTN</name>
<reference evidence="6 7" key="1">
    <citation type="submission" date="2020-08" db="EMBL/GenBank/DDBJ databases">
        <title>Sequencing the genomes of 1000 actinobacteria strains.</title>
        <authorList>
            <person name="Klenk H.-P."/>
        </authorList>
    </citation>
    <scope>NUCLEOTIDE SEQUENCE [LARGE SCALE GENOMIC DNA]</scope>
    <source>
        <strain evidence="6 7">DSM 45790</strain>
    </source>
</reference>
<evidence type="ECO:0000256" key="1">
    <source>
        <dbReference type="ARBA" id="ARBA00004141"/>
    </source>
</evidence>
<evidence type="ECO:0000256" key="2">
    <source>
        <dbReference type="ARBA" id="ARBA00022692"/>
    </source>
</evidence>
<evidence type="ECO:0000313" key="6">
    <source>
        <dbReference type="EMBL" id="MBB5626242.1"/>
    </source>
</evidence>
<dbReference type="InterPro" id="IPR032808">
    <property type="entry name" value="DoxX"/>
</dbReference>
<evidence type="ECO:0000256" key="4">
    <source>
        <dbReference type="ARBA" id="ARBA00023136"/>
    </source>
</evidence>
<dbReference type="EMBL" id="JACHBR010000001">
    <property type="protein sequence ID" value="MBB5626242.1"/>
    <property type="molecule type" value="Genomic_DNA"/>
</dbReference>
<organism evidence="6 7">
    <name type="scientific">Sphaerisporangium krabiense</name>
    <dbReference type="NCBI Taxonomy" id="763782"/>
    <lineage>
        <taxon>Bacteria</taxon>
        <taxon>Bacillati</taxon>
        <taxon>Actinomycetota</taxon>
        <taxon>Actinomycetes</taxon>
        <taxon>Streptosporangiales</taxon>
        <taxon>Streptosporangiaceae</taxon>
        <taxon>Sphaerisporangium</taxon>
    </lineage>
</organism>
<dbReference type="Pfam" id="PF07681">
    <property type="entry name" value="DoxX"/>
    <property type="match status" value="1"/>
</dbReference>
<feature type="transmembrane region" description="Helical" evidence="5">
    <location>
        <begin position="84"/>
        <end position="101"/>
    </location>
</feature>
<comment type="caution">
    <text evidence="6">The sequence shown here is derived from an EMBL/GenBank/DDBJ whole genome shotgun (WGS) entry which is preliminary data.</text>
</comment>
<protein>
    <submittedName>
        <fullName evidence="6">Putative membrane protein YkgB</fullName>
    </submittedName>
</protein>
<keyword evidence="3 5" id="KW-1133">Transmembrane helix</keyword>